<keyword evidence="3" id="KW-1185">Reference proteome</keyword>
<gene>
    <name evidence="2" type="ORF">ANANG_G00302040</name>
</gene>
<evidence type="ECO:0000313" key="2">
    <source>
        <dbReference type="EMBL" id="KAG5831272.1"/>
    </source>
</evidence>
<comment type="caution">
    <text evidence="2">The sequence shown here is derived from an EMBL/GenBank/DDBJ whole genome shotgun (WGS) entry which is preliminary data.</text>
</comment>
<proteinExistence type="predicted"/>
<feature type="compositionally biased region" description="Low complexity" evidence="1">
    <location>
        <begin position="134"/>
        <end position="147"/>
    </location>
</feature>
<sequence length="181" mass="20175">MATKDSLFPRIPRQHYCSYGQIPLPPPFSFLSQDSPLPSPTGTTSYLLPADAGRRRFSMVQSDSLLTRVRSMAGDDLTEMMQRRMSEENPARASESELVQRLQRLVVLAVNRLIYHDISQDCFDLLNMTESSAQQPGPGEQAPGQNGLAPPLTSIRSFQKAILRLMVEGMKISLVSILRNP</sequence>
<feature type="region of interest" description="Disordered" evidence="1">
    <location>
        <begin position="130"/>
        <end position="150"/>
    </location>
</feature>
<name>A0A9D3LI75_ANGAN</name>
<evidence type="ECO:0000256" key="1">
    <source>
        <dbReference type="SAM" id="MobiDB-lite"/>
    </source>
</evidence>
<evidence type="ECO:0000313" key="3">
    <source>
        <dbReference type="Proteomes" id="UP001044222"/>
    </source>
</evidence>
<accession>A0A9D3LI75</accession>
<dbReference type="AlphaFoldDB" id="A0A9D3LI75"/>
<dbReference type="Proteomes" id="UP001044222">
    <property type="component" value="Chromosome 18"/>
</dbReference>
<dbReference type="EMBL" id="JAFIRN010000018">
    <property type="protein sequence ID" value="KAG5831272.1"/>
    <property type="molecule type" value="Genomic_DNA"/>
</dbReference>
<reference evidence="2" key="1">
    <citation type="submission" date="2021-01" db="EMBL/GenBank/DDBJ databases">
        <title>A chromosome-scale assembly of European eel, Anguilla anguilla.</title>
        <authorList>
            <person name="Henkel C."/>
            <person name="Jong-Raadsen S.A."/>
            <person name="Dufour S."/>
            <person name="Weltzien F.-A."/>
            <person name="Palstra A.P."/>
            <person name="Pelster B."/>
            <person name="Spaink H.P."/>
            <person name="Van Den Thillart G.E."/>
            <person name="Jansen H."/>
            <person name="Zahm M."/>
            <person name="Klopp C."/>
            <person name="Cedric C."/>
            <person name="Louis A."/>
            <person name="Berthelot C."/>
            <person name="Parey E."/>
            <person name="Roest Crollius H."/>
            <person name="Montfort J."/>
            <person name="Robinson-Rechavi M."/>
            <person name="Bucao C."/>
            <person name="Bouchez O."/>
            <person name="Gislard M."/>
            <person name="Lluch J."/>
            <person name="Milhes M."/>
            <person name="Lampietro C."/>
            <person name="Lopez Roques C."/>
            <person name="Donnadieu C."/>
            <person name="Braasch I."/>
            <person name="Desvignes T."/>
            <person name="Postlethwait J."/>
            <person name="Bobe J."/>
            <person name="Guiguen Y."/>
            <person name="Dirks R."/>
        </authorList>
    </citation>
    <scope>NUCLEOTIDE SEQUENCE</scope>
    <source>
        <strain evidence="2">Tag_6206</strain>
        <tissue evidence="2">Liver</tissue>
    </source>
</reference>
<organism evidence="2 3">
    <name type="scientific">Anguilla anguilla</name>
    <name type="common">European freshwater eel</name>
    <name type="synonym">Muraena anguilla</name>
    <dbReference type="NCBI Taxonomy" id="7936"/>
    <lineage>
        <taxon>Eukaryota</taxon>
        <taxon>Metazoa</taxon>
        <taxon>Chordata</taxon>
        <taxon>Craniata</taxon>
        <taxon>Vertebrata</taxon>
        <taxon>Euteleostomi</taxon>
        <taxon>Actinopterygii</taxon>
        <taxon>Neopterygii</taxon>
        <taxon>Teleostei</taxon>
        <taxon>Anguilliformes</taxon>
        <taxon>Anguillidae</taxon>
        <taxon>Anguilla</taxon>
    </lineage>
</organism>
<protein>
    <submittedName>
        <fullName evidence="2">Uncharacterized protein</fullName>
    </submittedName>
</protein>